<feature type="domain" description="DUF6596" evidence="7">
    <location>
        <begin position="171"/>
        <end position="270"/>
    </location>
</feature>
<dbReference type="PANTHER" id="PTHR47756">
    <property type="entry name" value="BLL6612 PROTEIN-RELATED"/>
    <property type="match status" value="1"/>
</dbReference>
<accession>A0A6F8YPQ4</accession>
<keyword evidence="2" id="KW-0805">Transcription regulation</keyword>
<dbReference type="PANTHER" id="PTHR47756:SF2">
    <property type="entry name" value="BLL6612 PROTEIN"/>
    <property type="match status" value="1"/>
</dbReference>
<dbReference type="EMBL" id="AP022871">
    <property type="protein sequence ID" value="BCB87878.1"/>
    <property type="molecule type" value="Genomic_DNA"/>
</dbReference>
<dbReference type="GO" id="GO:0006352">
    <property type="term" value="P:DNA-templated transcription initiation"/>
    <property type="evidence" value="ECO:0007669"/>
    <property type="project" value="InterPro"/>
</dbReference>
<gene>
    <name evidence="8" type="primary">rpoE_14</name>
    <name evidence="8" type="ORF">Psuf_051910</name>
</gene>
<name>A0A6F8YPQ4_9ACTN</name>
<dbReference type="InterPro" id="IPR013325">
    <property type="entry name" value="RNA_pol_sigma_r2"/>
</dbReference>
<keyword evidence="9" id="KW-1185">Reference proteome</keyword>
<evidence type="ECO:0000259" key="7">
    <source>
        <dbReference type="Pfam" id="PF20239"/>
    </source>
</evidence>
<dbReference type="InterPro" id="IPR013324">
    <property type="entry name" value="RNA_pol_sigma_r3/r4-like"/>
</dbReference>
<dbReference type="Proteomes" id="UP000503011">
    <property type="component" value="Chromosome"/>
</dbReference>
<dbReference type="InterPro" id="IPR046531">
    <property type="entry name" value="DUF6596"/>
</dbReference>
<sequence>MTDGIPGLLRELTPRVLGVLVRRFGGFDECEDAVQEALLAAARQWPVEGVPANPTSWLTTVASRRWTEVRRGEAARRRREAIVALREPPDAPPAPARDDTLVLLSLCCHPALTTVSQVALTLRAVGGLTTAEIARALLVPEATVGQRISRAKQRLKGARFTLPPRDELPDRMVAVRHVLYLVFNEGYTASSGPALQRVQLSAEAIRLTRQLHAHRPDDAEVAGLLALMLLTDARRAARTGRDGALIPLAEQDRGRWDRAAIAEGTAIVTRVLATAEPGPFQLQAAIAAVHDEAATAAETDWPQILVLYDLLHRVAPGPMVTLGSIVALSMVDGPQAGLRALDAVADDPRLARHHRPHAVRAHLLDQLGDAAGARAEYELAARLTLSIPERAYLQARAHRPPP</sequence>
<dbReference type="Pfam" id="PF20239">
    <property type="entry name" value="DUF6596"/>
    <property type="match status" value="1"/>
</dbReference>
<dbReference type="Gene3D" id="1.10.1740.10">
    <property type="match status" value="1"/>
</dbReference>
<dbReference type="InterPro" id="IPR036388">
    <property type="entry name" value="WH-like_DNA-bd_sf"/>
</dbReference>
<organism evidence="8 9">
    <name type="scientific">Phytohabitans suffuscus</name>
    <dbReference type="NCBI Taxonomy" id="624315"/>
    <lineage>
        <taxon>Bacteria</taxon>
        <taxon>Bacillati</taxon>
        <taxon>Actinomycetota</taxon>
        <taxon>Actinomycetes</taxon>
        <taxon>Micromonosporales</taxon>
        <taxon>Micromonosporaceae</taxon>
    </lineage>
</organism>
<dbReference type="GO" id="GO:0003677">
    <property type="term" value="F:DNA binding"/>
    <property type="evidence" value="ECO:0007669"/>
    <property type="project" value="InterPro"/>
</dbReference>
<evidence type="ECO:0000313" key="9">
    <source>
        <dbReference type="Proteomes" id="UP000503011"/>
    </source>
</evidence>
<proteinExistence type="inferred from homology"/>
<keyword evidence="4" id="KW-0804">Transcription</keyword>
<evidence type="ECO:0000256" key="1">
    <source>
        <dbReference type="ARBA" id="ARBA00010641"/>
    </source>
</evidence>
<dbReference type="Gene3D" id="1.10.10.10">
    <property type="entry name" value="Winged helix-like DNA-binding domain superfamily/Winged helix DNA-binding domain"/>
    <property type="match status" value="1"/>
</dbReference>
<dbReference type="SUPFAM" id="SSF88946">
    <property type="entry name" value="Sigma2 domain of RNA polymerase sigma factors"/>
    <property type="match status" value="1"/>
</dbReference>
<dbReference type="SUPFAM" id="SSF88659">
    <property type="entry name" value="Sigma3 and sigma4 domains of RNA polymerase sigma factors"/>
    <property type="match status" value="1"/>
</dbReference>
<dbReference type="KEGG" id="psuu:Psuf_051910"/>
<evidence type="ECO:0000256" key="4">
    <source>
        <dbReference type="ARBA" id="ARBA00023163"/>
    </source>
</evidence>
<reference evidence="8 9" key="2">
    <citation type="submission" date="2020-03" db="EMBL/GenBank/DDBJ databases">
        <authorList>
            <person name="Ichikawa N."/>
            <person name="Kimura A."/>
            <person name="Kitahashi Y."/>
            <person name="Uohara A."/>
        </authorList>
    </citation>
    <scope>NUCLEOTIDE SEQUENCE [LARGE SCALE GENOMIC DNA]</scope>
    <source>
        <strain evidence="8 9">NBRC 105367</strain>
    </source>
</reference>
<feature type="domain" description="RNA polymerase sigma-70 region 2" evidence="5">
    <location>
        <begin position="9"/>
        <end position="72"/>
    </location>
</feature>
<comment type="similarity">
    <text evidence="1">Belongs to the sigma-70 factor family. ECF subfamily.</text>
</comment>
<reference evidence="8 9" key="1">
    <citation type="submission" date="2020-03" db="EMBL/GenBank/DDBJ databases">
        <title>Whole genome shotgun sequence of Phytohabitans suffuscus NBRC 105367.</title>
        <authorList>
            <person name="Komaki H."/>
            <person name="Tamura T."/>
        </authorList>
    </citation>
    <scope>NUCLEOTIDE SEQUENCE [LARGE SCALE GENOMIC DNA]</scope>
    <source>
        <strain evidence="8 9">NBRC 105367</strain>
    </source>
</reference>
<feature type="domain" description="RNA polymerase sigma factor 70 region 4 type 2" evidence="6">
    <location>
        <begin position="107"/>
        <end position="155"/>
    </location>
</feature>
<keyword evidence="3" id="KW-0731">Sigma factor</keyword>
<dbReference type="InterPro" id="IPR007627">
    <property type="entry name" value="RNA_pol_sigma70_r2"/>
</dbReference>
<dbReference type="GO" id="GO:0016987">
    <property type="term" value="F:sigma factor activity"/>
    <property type="evidence" value="ECO:0007669"/>
    <property type="project" value="UniProtKB-KW"/>
</dbReference>
<dbReference type="RefSeq" id="WP_173159251.1">
    <property type="nucleotide sequence ID" value="NZ_AP022871.1"/>
</dbReference>
<dbReference type="Pfam" id="PF08281">
    <property type="entry name" value="Sigma70_r4_2"/>
    <property type="match status" value="1"/>
</dbReference>
<dbReference type="AlphaFoldDB" id="A0A6F8YPQ4"/>
<evidence type="ECO:0000259" key="5">
    <source>
        <dbReference type="Pfam" id="PF04542"/>
    </source>
</evidence>
<evidence type="ECO:0000259" key="6">
    <source>
        <dbReference type="Pfam" id="PF08281"/>
    </source>
</evidence>
<evidence type="ECO:0000313" key="8">
    <source>
        <dbReference type="EMBL" id="BCB87878.1"/>
    </source>
</evidence>
<dbReference type="InterPro" id="IPR013249">
    <property type="entry name" value="RNA_pol_sigma70_r4_t2"/>
</dbReference>
<dbReference type="Pfam" id="PF04542">
    <property type="entry name" value="Sigma70_r2"/>
    <property type="match status" value="1"/>
</dbReference>
<evidence type="ECO:0000256" key="3">
    <source>
        <dbReference type="ARBA" id="ARBA00023082"/>
    </source>
</evidence>
<protein>
    <submittedName>
        <fullName evidence="8">RNA polymerase sigma24 factor</fullName>
    </submittedName>
</protein>
<evidence type="ECO:0000256" key="2">
    <source>
        <dbReference type="ARBA" id="ARBA00023015"/>
    </source>
</evidence>